<keyword evidence="8" id="KW-1185">Reference proteome</keyword>
<evidence type="ECO:0000256" key="3">
    <source>
        <dbReference type="ARBA" id="ARBA00022692"/>
    </source>
</evidence>
<evidence type="ECO:0000256" key="5">
    <source>
        <dbReference type="ARBA" id="ARBA00023136"/>
    </source>
</evidence>
<evidence type="ECO:0000256" key="1">
    <source>
        <dbReference type="ARBA" id="ARBA00004651"/>
    </source>
</evidence>
<dbReference type="RefSeq" id="WP_215505144.1">
    <property type="nucleotide sequence ID" value="NZ_CP076362.1"/>
</dbReference>
<keyword evidence="7" id="KW-0614">Plasmid</keyword>
<evidence type="ECO:0000256" key="2">
    <source>
        <dbReference type="ARBA" id="ARBA00022475"/>
    </source>
</evidence>
<evidence type="ECO:0000256" key="6">
    <source>
        <dbReference type="SAM" id="Phobius"/>
    </source>
</evidence>
<evidence type="ECO:0000313" key="7">
    <source>
        <dbReference type="EMBL" id="QWK92178.1"/>
    </source>
</evidence>
<evidence type="ECO:0000313" key="8">
    <source>
        <dbReference type="Proteomes" id="UP000679352"/>
    </source>
</evidence>
<geneLocation type="plasmid" evidence="7 8">
    <name>p1</name>
</geneLocation>
<dbReference type="AlphaFoldDB" id="A0A975PAH7"/>
<gene>
    <name evidence="7" type="ORF">KM031_17935</name>
</gene>
<keyword evidence="5 6" id="KW-0472">Membrane</keyword>
<evidence type="ECO:0000256" key="4">
    <source>
        <dbReference type="ARBA" id="ARBA00022989"/>
    </source>
</evidence>
<dbReference type="GO" id="GO:0005886">
    <property type="term" value="C:plasma membrane"/>
    <property type="evidence" value="ECO:0007669"/>
    <property type="project" value="UniProtKB-SubCell"/>
</dbReference>
<keyword evidence="4 6" id="KW-1133">Transmembrane helix</keyword>
<comment type="subcellular location">
    <subcellularLocation>
        <location evidence="1">Cell membrane</location>
        <topology evidence="1">Multi-pass membrane protein</topology>
    </subcellularLocation>
</comment>
<dbReference type="Pfam" id="PF03626">
    <property type="entry name" value="COX4_pro"/>
    <property type="match status" value="1"/>
</dbReference>
<dbReference type="Proteomes" id="UP000679352">
    <property type="component" value="Plasmid p1"/>
</dbReference>
<dbReference type="InterPro" id="IPR005171">
    <property type="entry name" value="Cyt_c_oxidase_su4_prok"/>
</dbReference>
<reference evidence="7" key="1">
    <citation type="submission" date="2021-06" db="EMBL/GenBank/DDBJ databases">
        <authorList>
            <person name="Lee C.-S."/>
            <person name="Jin L."/>
        </authorList>
    </citation>
    <scope>NUCLEOTIDE SEQUENCE</scope>
    <source>
        <strain evidence="7">Con5</strain>
        <plasmid evidence="7">p1</plasmid>
    </source>
</reference>
<feature type="transmembrane region" description="Helical" evidence="6">
    <location>
        <begin position="57"/>
        <end position="79"/>
    </location>
</feature>
<dbReference type="KEGG" id="gfu:KM031_17935"/>
<protein>
    <submittedName>
        <fullName evidence="7">Cytochrome C oxidase subunit IV family protein</fullName>
    </submittedName>
</protein>
<sequence length="80" mass="8505">MDTLTKTWICLIGLTLATTALAGFDGRLAALAVLALAWLKARLILGRFLHLEAIPGWLSAFTVPLALWLALIGGLHALAL</sequence>
<keyword evidence="2" id="KW-1003">Cell membrane</keyword>
<dbReference type="EMBL" id="CP076362">
    <property type="protein sequence ID" value="QWK92178.1"/>
    <property type="molecule type" value="Genomic_DNA"/>
</dbReference>
<accession>A0A975PAH7</accession>
<organism evidence="7 8">
    <name type="scientific">Gemmobacter fulvus</name>
    <dbReference type="NCBI Taxonomy" id="2840474"/>
    <lineage>
        <taxon>Bacteria</taxon>
        <taxon>Pseudomonadati</taxon>
        <taxon>Pseudomonadota</taxon>
        <taxon>Alphaproteobacteria</taxon>
        <taxon>Rhodobacterales</taxon>
        <taxon>Paracoccaceae</taxon>
        <taxon>Gemmobacter</taxon>
    </lineage>
</organism>
<name>A0A975PAH7_9RHOB</name>
<proteinExistence type="predicted"/>
<keyword evidence="3 6" id="KW-0812">Transmembrane</keyword>
<feature type="transmembrane region" description="Helical" evidence="6">
    <location>
        <begin position="32"/>
        <end position="50"/>
    </location>
</feature>